<feature type="compositionally biased region" description="Low complexity" evidence="1">
    <location>
        <begin position="134"/>
        <end position="146"/>
    </location>
</feature>
<dbReference type="OrthoDB" id="10635591at2759"/>
<feature type="region of interest" description="Disordered" evidence="1">
    <location>
        <begin position="167"/>
        <end position="191"/>
    </location>
</feature>
<feature type="non-terminal residue" evidence="2">
    <location>
        <position position="1"/>
    </location>
</feature>
<accession>A0A8S1HG58</accession>
<feature type="compositionally biased region" description="Polar residues" evidence="1">
    <location>
        <begin position="224"/>
        <end position="234"/>
    </location>
</feature>
<evidence type="ECO:0000256" key="1">
    <source>
        <dbReference type="SAM" id="MobiDB-lite"/>
    </source>
</evidence>
<feature type="region of interest" description="Disordered" evidence="1">
    <location>
        <begin position="216"/>
        <end position="236"/>
    </location>
</feature>
<sequence length="279" mass="30226">MGKILHSEEAGNCLATEAGSNCIRLDPPRVCTLRLHLSRQATPTISLPLDVWTALPINPRNVTKLVTIQSRAKPTAPLPHHRRLGLMAPGDEEKWPRRSASTSTSCDDCVHRLFRAGHLKPPKSLAGSPDDESSSTTTRSSSSASAANFAQGVFPITRATPLRGGLTAGLAVKKRRSSSSPEDSTREKIPHIEREQRFCIAVAAAAAPTSTSSASASAALHDLQQPSTSGSSSPLDRFSSIKNIMKRSASEGKDINLTAELFWIKTQLSDHWSMKWMWQ</sequence>
<evidence type="ECO:0000313" key="3">
    <source>
        <dbReference type="Proteomes" id="UP000835052"/>
    </source>
</evidence>
<feature type="region of interest" description="Disordered" evidence="1">
    <location>
        <begin position="73"/>
        <end position="104"/>
    </location>
</feature>
<reference evidence="2" key="1">
    <citation type="submission" date="2020-10" db="EMBL/GenBank/DDBJ databases">
        <authorList>
            <person name="Kikuchi T."/>
        </authorList>
    </citation>
    <scope>NUCLEOTIDE SEQUENCE</scope>
    <source>
        <strain evidence="2">NKZ352</strain>
    </source>
</reference>
<proteinExistence type="predicted"/>
<feature type="region of interest" description="Disordered" evidence="1">
    <location>
        <begin position="120"/>
        <end position="146"/>
    </location>
</feature>
<evidence type="ECO:0000313" key="2">
    <source>
        <dbReference type="EMBL" id="CAD6194704.1"/>
    </source>
</evidence>
<keyword evidence="3" id="KW-1185">Reference proteome</keyword>
<protein>
    <submittedName>
        <fullName evidence="2">Uncharacterized protein</fullName>
    </submittedName>
</protein>
<organism evidence="2 3">
    <name type="scientific">Caenorhabditis auriculariae</name>
    <dbReference type="NCBI Taxonomy" id="2777116"/>
    <lineage>
        <taxon>Eukaryota</taxon>
        <taxon>Metazoa</taxon>
        <taxon>Ecdysozoa</taxon>
        <taxon>Nematoda</taxon>
        <taxon>Chromadorea</taxon>
        <taxon>Rhabditida</taxon>
        <taxon>Rhabditina</taxon>
        <taxon>Rhabditomorpha</taxon>
        <taxon>Rhabditoidea</taxon>
        <taxon>Rhabditidae</taxon>
        <taxon>Peloderinae</taxon>
        <taxon>Caenorhabditis</taxon>
    </lineage>
</organism>
<dbReference type="Proteomes" id="UP000835052">
    <property type="component" value="Unassembled WGS sequence"/>
</dbReference>
<dbReference type="EMBL" id="CAJGYM010000047">
    <property type="protein sequence ID" value="CAD6194704.1"/>
    <property type="molecule type" value="Genomic_DNA"/>
</dbReference>
<dbReference type="AlphaFoldDB" id="A0A8S1HG58"/>
<gene>
    <name evidence="2" type="ORF">CAUJ_LOCUS10623</name>
</gene>
<comment type="caution">
    <text evidence="2">The sequence shown here is derived from an EMBL/GenBank/DDBJ whole genome shotgun (WGS) entry which is preliminary data.</text>
</comment>
<name>A0A8S1HG58_9PELO</name>